<protein>
    <submittedName>
        <fullName evidence="1">Uncharacterized protein</fullName>
    </submittedName>
</protein>
<sequence>DVWTAHQLEKELLYTINEVTTMQSLNAILGGEIGSPPTVYSSMSLGGRSKSNEIWNNVVEKCEKKIGKVEKTNYANDKETLWGRVIEAKYEEEDIWMTKEITTPYGVDLWRSIRDLWNEIKCFFKIKCTIAELLTAEEWGFNFKRQLIDWEIPTLADFINKIEQLSGLGADEDELWWKRDEKGTYKNHRATMKIVLEPQRNSMEHALENYRGLNKRGKAGLLAKNRGRWRIVPASIWWTIWKERNSRCFESIENNMQ</sequence>
<organism evidence="1 2">
    <name type="scientific">Solanum verrucosum</name>
    <dbReference type="NCBI Taxonomy" id="315347"/>
    <lineage>
        <taxon>Eukaryota</taxon>
        <taxon>Viridiplantae</taxon>
        <taxon>Streptophyta</taxon>
        <taxon>Embryophyta</taxon>
        <taxon>Tracheophyta</taxon>
        <taxon>Spermatophyta</taxon>
        <taxon>Magnoliopsida</taxon>
        <taxon>eudicotyledons</taxon>
        <taxon>Gunneridae</taxon>
        <taxon>Pentapetalae</taxon>
        <taxon>asterids</taxon>
        <taxon>lamiids</taxon>
        <taxon>Solanales</taxon>
        <taxon>Solanaceae</taxon>
        <taxon>Solanoideae</taxon>
        <taxon>Solaneae</taxon>
        <taxon>Solanum</taxon>
    </lineage>
</organism>
<reference evidence="1" key="1">
    <citation type="submission" date="2023-08" db="EMBL/GenBank/DDBJ databases">
        <title>A de novo genome assembly of Solanum verrucosum Schlechtendal, a Mexican diploid species geographically isolated from the other diploid A-genome species in potato relatives.</title>
        <authorList>
            <person name="Hosaka K."/>
        </authorList>
    </citation>
    <scope>NUCLEOTIDE SEQUENCE</scope>
    <source>
        <tissue evidence="1">Young leaves</tissue>
    </source>
</reference>
<dbReference type="Proteomes" id="UP001234989">
    <property type="component" value="Chromosome 10"/>
</dbReference>
<keyword evidence="2" id="KW-1185">Reference proteome</keyword>
<gene>
    <name evidence="1" type="ORF">MTR67_044645</name>
</gene>
<evidence type="ECO:0000313" key="2">
    <source>
        <dbReference type="Proteomes" id="UP001234989"/>
    </source>
</evidence>
<feature type="non-terminal residue" evidence="1">
    <location>
        <position position="1"/>
    </location>
</feature>
<accession>A0AAF0ZVV1</accession>
<name>A0AAF0ZVV1_SOLVR</name>
<dbReference type="AlphaFoldDB" id="A0AAF0ZVV1"/>
<dbReference type="EMBL" id="CP133621">
    <property type="protein sequence ID" value="WMV51260.1"/>
    <property type="molecule type" value="Genomic_DNA"/>
</dbReference>
<proteinExistence type="predicted"/>
<evidence type="ECO:0000313" key="1">
    <source>
        <dbReference type="EMBL" id="WMV51260.1"/>
    </source>
</evidence>